<accession>A0A238JHY9</accession>
<keyword evidence="3" id="KW-1185">Reference proteome</keyword>
<organism evidence="2 3">
    <name type="scientific">Pelagimonas phthalicica</name>
    <dbReference type="NCBI Taxonomy" id="1037362"/>
    <lineage>
        <taxon>Bacteria</taxon>
        <taxon>Pseudomonadati</taxon>
        <taxon>Pseudomonadota</taxon>
        <taxon>Alphaproteobacteria</taxon>
        <taxon>Rhodobacterales</taxon>
        <taxon>Roseobacteraceae</taxon>
        <taxon>Pelagimonas</taxon>
    </lineage>
</organism>
<reference evidence="3" key="1">
    <citation type="submission" date="2017-05" db="EMBL/GenBank/DDBJ databases">
        <authorList>
            <person name="Rodrigo-Torres L."/>
            <person name="Arahal R. D."/>
            <person name="Lucena T."/>
        </authorList>
    </citation>
    <scope>NUCLEOTIDE SEQUENCE [LARGE SCALE GENOMIC DNA]</scope>
    <source>
        <strain evidence="3">CECT 8649</strain>
    </source>
</reference>
<sequence length="92" mass="9984">MLRVFLMGCVCFAPMAQADSAAKPDCAAQAALVMEVVNGRVDGVRKGKARRELVKSLDKTAGEMLADWVYSLPEEQLTDEVGKAYKAQCEAM</sequence>
<dbReference type="Proteomes" id="UP000225972">
    <property type="component" value="Unassembled WGS sequence"/>
</dbReference>
<evidence type="ECO:0000313" key="3">
    <source>
        <dbReference type="Proteomes" id="UP000225972"/>
    </source>
</evidence>
<feature type="signal peptide" evidence="1">
    <location>
        <begin position="1"/>
        <end position="18"/>
    </location>
</feature>
<proteinExistence type="predicted"/>
<name>A0A238JHY9_9RHOB</name>
<evidence type="ECO:0008006" key="4">
    <source>
        <dbReference type="Google" id="ProtNLM"/>
    </source>
</evidence>
<keyword evidence="1" id="KW-0732">Signal</keyword>
<dbReference type="RefSeq" id="WP_099249177.1">
    <property type="nucleotide sequence ID" value="NZ_FXXP01000003.1"/>
</dbReference>
<dbReference type="AlphaFoldDB" id="A0A238JHY9"/>
<dbReference type="EMBL" id="FXXP01000003">
    <property type="protein sequence ID" value="SMX30279.1"/>
    <property type="molecule type" value="Genomic_DNA"/>
</dbReference>
<gene>
    <name evidence="2" type="ORF">TRP8649_04422</name>
</gene>
<feature type="chain" id="PRO_5012466745" description="HdeA/HdeB family protein" evidence="1">
    <location>
        <begin position="19"/>
        <end position="92"/>
    </location>
</feature>
<protein>
    <recommendedName>
        <fullName evidence="4">HdeA/HdeB family protein</fullName>
    </recommendedName>
</protein>
<evidence type="ECO:0000256" key="1">
    <source>
        <dbReference type="SAM" id="SignalP"/>
    </source>
</evidence>
<evidence type="ECO:0000313" key="2">
    <source>
        <dbReference type="EMBL" id="SMX30279.1"/>
    </source>
</evidence>
<dbReference type="OrthoDB" id="7875126at2"/>